<reference evidence="4" key="1">
    <citation type="submission" date="2016-10" db="EMBL/GenBank/DDBJ databases">
        <authorList>
            <person name="Varghese N."/>
            <person name="Submissions S."/>
        </authorList>
    </citation>
    <scope>NUCLEOTIDE SEQUENCE [LARGE SCALE GENOMIC DNA]</scope>
    <source>
        <strain evidence="4">DSM 21772</strain>
    </source>
</reference>
<feature type="transmembrane region" description="Helical" evidence="2">
    <location>
        <begin position="42"/>
        <end position="66"/>
    </location>
</feature>
<organism evidence="3 4">
    <name type="scientific">Microterricola viridarii</name>
    <dbReference type="NCBI Taxonomy" id="412690"/>
    <lineage>
        <taxon>Bacteria</taxon>
        <taxon>Bacillati</taxon>
        <taxon>Actinomycetota</taxon>
        <taxon>Actinomycetes</taxon>
        <taxon>Micrococcales</taxon>
        <taxon>Microbacteriaceae</taxon>
        <taxon>Microterricola</taxon>
    </lineage>
</organism>
<proteinExistence type="predicted"/>
<dbReference type="STRING" id="412690.SAMN04489834_0680"/>
<dbReference type="Proteomes" id="UP000181956">
    <property type="component" value="Chromosome I"/>
</dbReference>
<dbReference type="OrthoDB" id="3723990at2"/>
<evidence type="ECO:0000256" key="1">
    <source>
        <dbReference type="SAM" id="MobiDB-lite"/>
    </source>
</evidence>
<evidence type="ECO:0000313" key="3">
    <source>
        <dbReference type="EMBL" id="SDS00341.1"/>
    </source>
</evidence>
<dbReference type="EMBL" id="LT629742">
    <property type="protein sequence ID" value="SDS00341.1"/>
    <property type="molecule type" value="Genomic_DNA"/>
</dbReference>
<keyword evidence="2" id="KW-0472">Membrane</keyword>
<keyword evidence="4" id="KW-1185">Reference proteome</keyword>
<sequence>MSSHDDSALLETVRTHRERLRGAFLAGALGTRRTISTLTGKVMGSIVLAAVAVAVCVGVSFVISVLPQSRGGAASTPAPSPASTSEPQPASAVETGTNP</sequence>
<keyword evidence="2" id="KW-1133">Transmembrane helix</keyword>
<keyword evidence="2" id="KW-0812">Transmembrane</keyword>
<feature type="compositionally biased region" description="Low complexity" evidence="1">
    <location>
        <begin position="73"/>
        <end position="92"/>
    </location>
</feature>
<feature type="region of interest" description="Disordered" evidence="1">
    <location>
        <begin position="69"/>
        <end position="99"/>
    </location>
</feature>
<dbReference type="AlphaFoldDB" id="A0A1H1NMR5"/>
<evidence type="ECO:0000256" key="2">
    <source>
        <dbReference type="SAM" id="Phobius"/>
    </source>
</evidence>
<gene>
    <name evidence="3" type="ORF">SAMN04489834_0680</name>
</gene>
<name>A0A1H1NMR5_9MICO</name>
<evidence type="ECO:0000313" key="4">
    <source>
        <dbReference type="Proteomes" id="UP000181956"/>
    </source>
</evidence>
<accession>A0A1H1NMR5</accession>
<protein>
    <submittedName>
        <fullName evidence="3">Uncharacterized protein</fullName>
    </submittedName>
</protein>
<dbReference type="RefSeq" id="WP_083362792.1">
    <property type="nucleotide sequence ID" value="NZ_LT629742.1"/>
</dbReference>